<feature type="domain" description="Reverse transcriptase RNase H-like" evidence="7">
    <location>
        <begin position="17"/>
        <end position="119"/>
    </location>
</feature>
<gene>
    <name evidence="8" type="ORF">ACEWY4_020366</name>
</gene>
<comment type="caution">
    <text evidence="8">The sequence shown here is derived from an EMBL/GenBank/DDBJ whole genome shotgun (WGS) entry which is preliminary data.</text>
</comment>
<dbReference type="Pfam" id="PF17917">
    <property type="entry name" value="RT_RNaseH"/>
    <property type="match status" value="1"/>
</dbReference>
<organism evidence="8 9">
    <name type="scientific">Coilia grayii</name>
    <name type="common">Gray's grenadier anchovy</name>
    <dbReference type="NCBI Taxonomy" id="363190"/>
    <lineage>
        <taxon>Eukaryota</taxon>
        <taxon>Metazoa</taxon>
        <taxon>Chordata</taxon>
        <taxon>Craniata</taxon>
        <taxon>Vertebrata</taxon>
        <taxon>Euteleostomi</taxon>
        <taxon>Actinopterygii</taxon>
        <taxon>Neopterygii</taxon>
        <taxon>Teleostei</taxon>
        <taxon>Clupei</taxon>
        <taxon>Clupeiformes</taxon>
        <taxon>Clupeoidei</taxon>
        <taxon>Engraulidae</taxon>
        <taxon>Coilinae</taxon>
        <taxon>Coilia</taxon>
    </lineage>
</organism>
<protein>
    <recommendedName>
        <fullName evidence="7">Reverse transcriptase RNase H-like domain-containing protein</fullName>
    </recommendedName>
</protein>
<dbReference type="SUPFAM" id="SSF56672">
    <property type="entry name" value="DNA/RNA polymerases"/>
    <property type="match status" value="1"/>
</dbReference>
<evidence type="ECO:0000313" key="8">
    <source>
        <dbReference type="EMBL" id="KAL2084848.1"/>
    </source>
</evidence>
<keyword evidence="1" id="KW-0808">Transferase</keyword>
<evidence type="ECO:0000256" key="3">
    <source>
        <dbReference type="ARBA" id="ARBA00022722"/>
    </source>
</evidence>
<dbReference type="GO" id="GO:0003964">
    <property type="term" value="F:RNA-directed DNA polymerase activity"/>
    <property type="evidence" value="ECO:0007669"/>
    <property type="project" value="UniProtKB-KW"/>
</dbReference>
<dbReference type="GO" id="GO:0004519">
    <property type="term" value="F:endonuclease activity"/>
    <property type="evidence" value="ECO:0007669"/>
    <property type="project" value="UniProtKB-KW"/>
</dbReference>
<evidence type="ECO:0000256" key="6">
    <source>
        <dbReference type="ARBA" id="ARBA00022918"/>
    </source>
</evidence>
<dbReference type="PANTHER" id="PTHR34072">
    <property type="entry name" value="ENZYMATIC POLYPROTEIN-RELATED"/>
    <property type="match status" value="1"/>
</dbReference>
<dbReference type="InterPro" id="IPR043502">
    <property type="entry name" value="DNA/RNA_pol_sf"/>
</dbReference>
<keyword evidence="4" id="KW-0255">Endonuclease</keyword>
<evidence type="ECO:0000256" key="2">
    <source>
        <dbReference type="ARBA" id="ARBA00022695"/>
    </source>
</evidence>
<dbReference type="Proteomes" id="UP001591681">
    <property type="component" value="Unassembled WGS sequence"/>
</dbReference>
<keyword evidence="5" id="KW-0378">Hydrolase</keyword>
<evidence type="ECO:0000259" key="7">
    <source>
        <dbReference type="Pfam" id="PF17917"/>
    </source>
</evidence>
<keyword evidence="9" id="KW-1185">Reference proteome</keyword>
<dbReference type="GO" id="GO:0016787">
    <property type="term" value="F:hydrolase activity"/>
    <property type="evidence" value="ECO:0007669"/>
    <property type="project" value="UniProtKB-KW"/>
</dbReference>
<dbReference type="InterPro" id="IPR041373">
    <property type="entry name" value="RT_RNaseH"/>
</dbReference>
<evidence type="ECO:0000256" key="5">
    <source>
        <dbReference type="ARBA" id="ARBA00022801"/>
    </source>
</evidence>
<dbReference type="CDD" id="cd09274">
    <property type="entry name" value="RNase_HI_RT_Ty3"/>
    <property type="match status" value="1"/>
</dbReference>
<keyword evidence="3" id="KW-0540">Nuclease</keyword>
<evidence type="ECO:0000256" key="4">
    <source>
        <dbReference type="ARBA" id="ARBA00022759"/>
    </source>
</evidence>
<evidence type="ECO:0000256" key="1">
    <source>
        <dbReference type="ARBA" id="ARBA00022679"/>
    </source>
</evidence>
<name>A0ABD1JCE3_9TELE</name>
<proteinExistence type="predicted"/>
<dbReference type="AlphaFoldDB" id="A0ABD1JCE3"/>
<accession>A0ABD1JCE3</accession>
<dbReference type="FunFam" id="3.10.20.370:FF:000001">
    <property type="entry name" value="Retrovirus-related Pol polyprotein from transposon 17.6-like protein"/>
    <property type="match status" value="1"/>
</dbReference>
<keyword evidence="6" id="KW-0695">RNA-directed DNA polymerase</keyword>
<dbReference type="PANTHER" id="PTHR34072:SF52">
    <property type="entry name" value="RIBONUCLEASE H"/>
    <property type="match status" value="1"/>
</dbReference>
<keyword evidence="2" id="KW-0548">Nucleotidyltransferase</keyword>
<sequence>MDLKAALCHDPVLQSPDFSQPFTLQTDASGVGLGAVLLQGEGEQRRPVAYISRKLFPRETRYAVIELECLAVKWALDTFKYLLGRDFVLETDHRALQRLVCMKDSNARITRWFLALQPYCFTVQYRVGKQNAVADFLSHHPVC</sequence>
<dbReference type="Gene3D" id="3.10.20.370">
    <property type="match status" value="1"/>
</dbReference>
<evidence type="ECO:0000313" key="9">
    <source>
        <dbReference type="Proteomes" id="UP001591681"/>
    </source>
</evidence>
<dbReference type="EMBL" id="JBHFQA010000017">
    <property type="protein sequence ID" value="KAL2084848.1"/>
    <property type="molecule type" value="Genomic_DNA"/>
</dbReference>
<reference evidence="8 9" key="1">
    <citation type="submission" date="2024-09" db="EMBL/GenBank/DDBJ databases">
        <title>A chromosome-level genome assembly of Gray's grenadier anchovy, Coilia grayii.</title>
        <authorList>
            <person name="Fu Z."/>
        </authorList>
    </citation>
    <scope>NUCLEOTIDE SEQUENCE [LARGE SCALE GENOMIC DNA]</scope>
    <source>
        <strain evidence="8">G4</strain>
        <tissue evidence="8">Muscle</tissue>
    </source>
</reference>